<feature type="compositionally biased region" description="Basic and acidic residues" evidence="1">
    <location>
        <begin position="45"/>
        <end position="54"/>
    </location>
</feature>
<dbReference type="AlphaFoldDB" id="A0A5E4ABZ6"/>
<comment type="caution">
    <text evidence="2">The sequence shown here is derived from an EMBL/GenBank/DDBJ whole genome shotgun (WGS) entry which is preliminary data.</text>
</comment>
<feature type="compositionally biased region" description="Basic and acidic residues" evidence="1">
    <location>
        <begin position="180"/>
        <end position="194"/>
    </location>
</feature>
<dbReference type="EMBL" id="CABDUW010000041">
    <property type="protein sequence ID" value="VTJ54823.1"/>
    <property type="molecule type" value="Genomic_DNA"/>
</dbReference>
<gene>
    <name evidence="2" type="ORF">MONAX_5E033607</name>
</gene>
<feature type="region of interest" description="Disordered" evidence="1">
    <location>
        <begin position="180"/>
        <end position="215"/>
    </location>
</feature>
<proteinExistence type="predicted"/>
<organism evidence="2">
    <name type="scientific">Marmota monax</name>
    <name type="common">Woodchuck</name>
    <dbReference type="NCBI Taxonomy" id="9995"/>
    <lineage>
        <taxon>Eukaryota</taxon>
        <taxon>Metazoa</taxon>
        <taxon>Chordata</taxon>
        <taxon>Craniata</taxon>
        <taxon>Vertebrata</taxon>
        <taxon>Euteleostomi</taxon>
        <taxon>Mammalia</taxon>
        <taxon>Eutheria</taxon>
        <taxon>Euarchontoglires</taxon>
        <taxon>Glires</taxon>
        <taxon>Rodentia</taxon>
        <taxon>Sciuromorpha</taxon>
        <taxon>Sciuridae</taxon>
        <taxon>Xerinae</taxon>
        <taxon>Marmotini</taxon>
        <taxon>Marmota</taxon>
    </lineage>
</organism>
<reference evidence="2" key="1">
    <citation type="submission" date="2019-04" db="EMBL/GenBank/DDBJ databases">
        <authorList>
            <person name="Alioto T."/>
            <person name="Alioto T."/>
        </authorList>
    </citation>
    <scope>NUCLEOTIDE SEQUENCE [LARGE SCALE GENOMIC DNA]</scope>
</reference>
<name>A0A5E4ABZ6_MARMO</name>
<evidence type="ECO:0000313" key="2">
    <source>
        <dbReference type="EMBL" id="VTJ54823.1"/>
    </source>
</evidence>
<protein>
    <submittedName>
        <fullName evidence="2">Uncharacterized protein</fullName>
    </submittedName>
</protein>
<evidence type="ECO:0000256" key="1">
    <source>
        <dbReference type="SAM" id="MobiDB-lite"/>
    </source>
</evidence>
<feature type="region of interest" description="Disordered" evidence="1">
    <location>
        <begin position="1"/>
        <end position="78"/>
    </location>
</feature>
<accession>A0A5E4ABZ6</accession>
<sequence>MGPSAGHQSPPPPPARQGVRPGPASPGGGAGAPAWRTLWGSTCVSHHEEGRTGDSWRQGLAGNPSLGGPRASCGGGGGVAGRWRDLGGVCRAGIPRMARPGPGQHAFQMPAPHPLKHHMVMGATCIWSQSLCERVGDGGEDMNDSGACRARRWAGLTCGMSQQATAVTRRLRALAPREPHCTHKDTEAQPHRQELSPAPTAGTDHIVPSTEDSPKMRGTLLRGSHFLTVMSTLGR</sequence>